<dbReference type="Proteomes" id="UP000584663">
    <property type="component" value="Unassembled WGS sequence"/>
</dbReference>
<dbReference type="RefSeq" id="WP_184106565.1">
    <property type="nucleotide sequence ID" value="NZ_JACHNX010000021.1"/>
</dbReference>
<dbReference type="EMBL" id="JACHNX010000021">
    <property type="protein sequence ID" value="MBB4611214.1"/>
    <property type="molecule type" value="Genomic_DNA"/>
</dbReference>
<evidence type="ECO:0000313" key="2">
    <source>
        <dbReference type="EMBL" id="MBN3557386.1"/>
    </source>
</evidence>
<dbReference type="Proteomes" id="UP000704529">
    <property type="component" value="Unassembled WGS sequence"/>
</dbReference>
<reference evidence="1 3" key="1">
    <citation type="submission" date="2020-08" db="EMBL/GenBank/DDBJ databases">
        <title>Genomic Encyclopedia of Type Strains, Phase IV (KMG-IV): sequencing the most valuable type-strain genomes for metagenomic binning, comparative biology and taxonomic classification.</title>
        <authorList>
            <person name="Goeker M."/>
        </authorList>
    </citation>
    <scope>NUCLEOTIDE SEQUENCE [LARGE SCALE GENOMIC DNA]</scope>
    <source>
        <strain evidence="1 3">DSM 14562</strain>
    </source>
</reference>
<name>A0AA40ZZG1_9SPHN</name>
<keyword evidence="3" id="KW-1185">Reference proteome</keyword>
<evidence type="ECO:0000313" key="1">
    <source>
        <dbReference type="EMBL" id="MBB4611214.1"/>
    </source>
</evidence>
<dbReference type="EMBL" id="JAFHKU010000114">
    <property type="protein sequence ID" value="MBN3557386.1"/>
    <property type="molecule type" value="Genomic_DNA"/>
</dbReference>
<comment type="caution">
    <text evidence="2">The sequence shown here is derived from an EMBL/GenBank/DDBJ whole genome shotgun (WGS) entry which is preliminary data.</text>
</comment>
<organism evidence="2 4">
    <name type="scientific">Sphingomonas yabuuchiae</name>
    <dbReference type="NCBI Taxonomy" id="172044"/>
    <lineage>
        <taxon>Bacteria</taxon>
        <taxon>Pseudomonadati</taxon>
        <taxon>Pseudomonadota</taxon>
        <taxon>Alphaproteobacteria</taxon>
        <taxon>Sphingomonadales</taxon>
        <taxon>Sphingomonadaceae</taxon>
        <taxon>Sphingomonas</taxon>
    </lineage>
</organism>
<reference evidence="2" key="2">
    <citation type="submission" date="2021-01" db="EMBL/GenBank/DDBJ databases">
        <title>Genome Sequencing of Type Strains.</title>
        <authorList>
            <person name="Lemaire J.F."/>
            <person name="Inderbitzin P."/>
            <person name="Collins S.B."/>
            <person name="Wespe N."/>
            <person name="Knight-Connoni V."/>
        </authorList>
    </citation>
    <scope>NUCLEOTIDE SEQUENCE</scope>
    <source>
        <strain evidence="2">DSM 14562</strain>
    </source>
</reference>
<accession>A0AA40ZZG1</accession>
<evidence type="ECO:0000313" key="4">
    <source>
        <dbReference type="Proteomes" id="UP000704529"/>
    </source>
</evidence>
<protein>
    <submittedName>
        <fullName evidence="2">Uncharacterized protein</fullName>
    </submittedName>
</protein>
<sequence>MRDADSLILLADLCEHAYSEQLFDREELFGIFRAARPRASFDSGRDSDAARTGFLSLWEAGATLDAAMRIAPPGCMYRSGHDGTGPDPSRFFCEAITAAPECRRVRVVADTEALARVAAFLRAHIPMEGRG</sequence>
<proteinExistence type="predicted"/>
<gene>
    <name evidence="1" type="ORF">GGQ89_003457</name>
    <name evidence="2" type="ORF">JYA60_03975</name>
</gene>
<dbReference type="AlphaFoldDB" id="A0AA40ZZG1"/>
<evidence type="ECO:0000313" key="3">
    <source>
        <dbReference type="Proteomes" id="UP000584663"/>
    </source>
</evidence>